<feature type="domain" description="Histidine kinase" evidence="5">
    <location>
        <begin position="179"/>
        <end position="401"/>
    </location>
</feature>
<comment type="caution">
    <text evidence="4">Lacks conserved residue(s) required for the propagation of feature annotation.</text>
</comment>
<organism evidence="7 8">
    <name type="scientific">Pseudomonas japonica</name>
    <dbReference type="NCBI Taxonomy" id="256466"/>
    <lineage>
        <taxon>Bacteria</taxon>
        <taxon>Pseudomonadati</taxon>
        <taxon>Pseudomonadota</taxon>
        <taxon>Gammaproteobacteria</taxon>
        <taxon>Pseudomonadales</taxon>
        <taxon>Pseudomonadaceae</taxon>
        <taxon>Pseudomonas</taxon>
    </lineage>
</organism>
<dbReference type="Pfam" id="PF02518">
    <property type="entry name" value="HATPase_c"/>
    <property type="match status" value="1"/>
</dbReference>
<protein>
    <recommendedName>
        <fullName evidence="2">histidine kinase</fullName>
        <ecNumber evidence="2">2.7.13.3</ecNumber>
    </recommendedName>
</protein>
<dbReference type="PANTHER" id="PTHR43065:SF42">
    <property type="entry name" value="TWO-COMPONENT SENSOR PPRA"/>
    <property type="match status" value="1"/>
</dbReference>
<evidence type="ECO:0000256" key="2">
    <source>
        <dbReference type="ARBA" id="ARBA00012438"/>
    </source>
</evidence>
<dbReference type="AlphaFoldDB" id="A0A239ERB8"/>
<dbReference type="InterPro" id="IPR005467">
    <property type="entry name" value="His_kinase_dom"/>
</dbReference>
<dbReference type="PROSITE" id="PS50110">
    <property type="entry name" value="RESPONSE_REGULATORY"/>
    <property type="match status" value="1"/>
</dbReference>
<evidence type="ECO:0000313" key="8">
    <source>
        <dbReference type="Proteomes" id="UP000198407"/>
    </source>
</evidence>
<evidence type="ECO:0000256" key="3">
    <source>
        <dbReference type="ARBA" id="ARBA00022553"/>
    </source>
</evidence>
<dbReference type="PROSITE" id="PS50109">
    <property type="entry name" value="HIS_KIN"/>
    <property type="match status" value="1"/>
</dbReference>
<dbReference type="InterPro" id="IPR036097">
    <property type="entry name" value="HisK_dim/P_sf"/>
</dbReference>
<evidence type="ECO:0000259" key="6">
    <source>
        <dbReference type="PROSITE" id="PS50110"/>
    </source>
</evidence>
<dbReference type="InterPro" id="IPR003594">
    <property type="entry name" value="HATPase_dom"/>
</dbReference>
<dbReference type="CDD" id="cd00082">
    <property type="entry name" value="HisKA"/>
    <property type="match status" value="1"/>
</dbReference>
<dbReference type="Gene3D" id="1.10.287.130">
    <property type="match status" value="1"/>
</dbReference>
<dbReference type="SUPFAM" id="SSF47384">
    <property type="entry name" value="Homodimeric domain of signal transducing histidine kinase"/>
    <property type="match status" value="1"/>
</dbReference>
<evidence type="ECO:0000256" key="1">
    <source>
        <dbReference type="ARBA" id="ARBA00000085"/>
    </source>
</evidence>
<dbReference type="InterPro" id="IPR001789">
    <property type="entry name" value="Sig_transdc_resp-reg_receiver"/>
</dbReference>
<dbReference type="SMART" id="SM00388">
    <property type="entry name" value="HisKA"/>
    <property type="match status" value="1"/>
</dbReference>
<reference evidence="8" key="1">
    <citation type="submission" date="2017-06" db="EMBL/GenBank/DDBJ databases">
        <authorList>
            <person name="Varghese N."/>
            <person name="Submissions S."/>
        </authorList>
    </citation>
    <scope>NUCLEOTIDE SEQUENCE [LARGE SCALE GENOMIC DNA]</scope>
    <source>
        <strain evidence="8">DSM 22348</strain>
    </source>
</reference>
<dbReference type="Gene3D" id="3.30.565.10">
    <property type="entry name" value="Histidine kinase-like ATPase, C-terminal domain"/>
    <property type="match status" value="1"/>
</dbReference>
<evidence type="ECO:0000313" key="7">
    <source>
        <dbReference type="EMBL" id="SNS46404.1"/>
    </source>
</evidence>
<dbReference type="EMBL" id="FZOL01000008">
    <property type="protein sequence ID" value="SNS46404.1"/>
    <property type="molecule type" value="Genomic_DNA"/>
</dbReference>
<dbReference type="SMART" id="SM00387">
    <property type="entry name" value="HATPase_c"/>
    <property type="match status" value="1"/>
</dbReference>
<keyword evidence="3" id="KW-0597">Phosphoprotein</keyword>
<dbReference type="SUPFAM" id="SSF52172">
    <property type="entry name" value="CheY-like"/>
    <property type="match status" value="1"/>
</dbReference>
<sequence>MNDSSANSERALILAPPAISGLTLSLLDQAGVSALATTSLQELADALDSGAGLAIVAHTSLDGFNESLFKHYLGNQPHWSDLPVVLLGDSLHSISQSPDLCLALGNLFILPCPFPEQDLLDLIHASLRARRRQYFSCQQGLELADLQRQTEERVRHLREEEQRLRQEEKMEAIGQLAGGVAHDFNNLLTGIGGSLELIRQRLGQQRVEDIPKLVDMGLKAVHRAAGITHNLLAFSSRQSLDDRPVQLAALLERKRLGELLGPGVHVQVRIDDTLWPAKADARQLQEALDNLLSNARDALPGGGEVRIEVSNRHLPRPLPDAHPLSGSDFVRISVSDNGCGMPQNIVDRAFDPFFSTKPSGHGTGLGLSMVYGFSRQSRGHVSLHSRLGQGTEVELLLPRHHPEDAQGPVASGRRRCASHERRILIVESNATVRQLMRNTLGERGYQCQDVSDANLALTLLRAERPYDLLICSIGLPGMSGRHLAEIARKLRSGLRVLFITGYGDNESAHLSRLDADMQVLDKPFSFEQLQERVARMLAGEGVP</sequence>
<gene>
    <name evidence="7" type="ORF">SAMN05444352_108101</name>
</gene>
<dbReference type="STRING" id="1215104.GCA_000730585_00695"/>
<evidence type="ECO:0000256" key="4">
    <source>
        <dbReference type="PROSITE-ProRule" id="PRU00169"/>
    </source>
</evidence>
<evidence type="ECO:0000259" key="5">
    <source>
        <dbReference type="PROSITE" id="PS50109"/>
    </source>
</evidence>
<dbReference type="PRINTS" id="PR00344">
    <property type="entry name" value="BCTRLSENSOR"/>
</dbReference>
<dbReference type="GO" id="GO:0000155">
    <property type="term" value="F:phosphorelay sensor kinase activity"/>
    <property type="evidence" value="ECO:0007669"/>
    <property type="project" value="InterPro"/>
</dbReference>
<dbReference type="Pfam" id="PF00512">
    <property type="entry name" value="HisKA"/>
    <property type="match status" value="1"/>
</dbReference>
<dbReference type="InterPro" id="IPR004358">
    <property type="entry name" value="Sig_transdc_His_kin-like_C"/>
</dbReference>
<dbReference type="Proteomes" id="UP000198407">
    <property type="component" value="Unassembled WGS sequence"/>
</dbReference>
<name>A0A239ERB8_9PSED</name>
<dbReference type="InterPro" id="IPR003661">
    <property type="entry name" value="HisK_dim/P_dom"/>
</dbReference>
<dbReference type="SMART" id="SM00448">
    <property type="entry name" value="REC"/>
    <property type="match status" value="1"/>
</dbReference>
<dbReference type="SUPFAM" id="SSF55874">
    <property type="entry name" value="ATPase domain of HSP90 chaperone/DNA topoisomerase II/histidine kinase"/>
    <property type="match status" value="1"/>
</dbReference>
<dbReference type="Pfam" id="PF00072">
    <property type="entry name" value="Response_reg"/>
    <property type="match status" value="1"/>
</dbReference>
<proteinExistence type="predicted"/>
<comment type="catalytic activity">
    <reaction evidence="1">
        <text>ATP + protein L-histidine = ADP + protein N-phospho-L-histidine.</text>
        <dbReference type="EC" id="2.7.13.3"/>
    </reaction>
</comment>
<dbReference type="RefSeq" id="WP_052419544.1">
    <property type="nucleotide sequence ID" value="NZ_FZOL01000008.1"/>
</dbReference>
<dbReference type="InterPro" id="IPR036890">
    <property type="entry name" value="HATPase_C_sf"/>
</dbReference>
<dbReference type="InterPro" id="IPR011006">
    <property type="entry name" value="CheY-like_superfamily"/>
</dbReference>
<accession>A0A239ERB8</accession>
<dbReference type="Gene3D" id="3.40.50.2300">
    <property type="match status" value="1"/>
</dbReference>
<dbReference type="EC" id="2.7.13.3" evidence="2"/>
<feature type="domain" description="Response regulatory" evidence="6">
    <location>
        <begin position="422"/>
        <end position="537"/>
    </location>
</feature>
<dbReference type="PANTHER" id="PTHR43065">
    <property type="entry name" value="SENSOR HISTIDINE KINASE"/>
    <property type="match status" value="1"/>
</dbReference>
<keyword evidence="8" id="KW-1185">Reference proteome</keyword>